<reference evidence="1" key="1">
    <citation type="submission" date="2018-07" db="EMBL/GenBank/DDBJ databases">
        <authorList>
            <person name="Quirk P.G."/>
            <person name="Krulwich T.A."/>
        </authorList>
    </citation>
    <scope>NUCLEOTIDE SEQUENCE</scope>
</reference>
<accession>A0A380TEG7</accession>
<dbReference type="EMBL" id="UIDG01000265">
    <property type="protein sequence ID" value="SUS06845.1"/>
    <property type="molecule type" value="Genomic_DNA"/>
</dbReference>
<proteinExistence type="predicted"/>
<gene>
    <name evidence="1" type="ORF">DF3PB_3370005</name>
</gene>
<protein>
    <submittedName>
        <fullName evidence="1">Uncharacterized protein</fullName>
    </submittedName>
</protein>
<name>A0A380TEG7_9ZZZZ</name>
<dbReference type="AlphaFoldDB" id="A0A380TEG7"/>
<evidence type="ECO:0000313" key="1">
    <source>
        <dbReference type="EMBL" id="SUS06845.1"/>
    </source>
</evidence>
<organism evidence="1">
    <name type="scientific">metagenome</name>
    <dbReference type="NCBI Taxonomy" id="256318"/>
    <lineage>
        <taxon>unclassified sequences</taxon>
        <taxon>metagenomes</taxon>
    </lineage>
</organism>
<sequence>MRQNVPLAILPAKLRATFAAASSAARLDAEPVGLAGCIERSDLHHGPPEPPPGGKRVRAFHLRSPRALCRRRLPVAAGDPEDVALAFFVLEAGEDEQVVGEAVDVADGGGVDRFVLGQLAHQALSASGDGAAKMQVRGRGRAALQKS</sequence>